<name>A0AA97JKX1_EUBMA</name>
<evidence type="ECO:0000259" key="5">
    <source>
        <dbReference type="PROSITE" id="PS50003"/>
    </source>
</evidence>
<dbReference type="CDD" id="cd10571">
    <property type="entry name" value="PH_beta_spectrin"/>
    <property type="match status" value="1"/>
</dbReference>
<dbReference type="Gene3D" id="2.30.29.30">
    <property type="entry name" value="Pleckstrin-homology domain (PH domain)/Phosphotyrosine-binding domain (PTB)"/>
    <property type="match status" value="1"/>
</dbReference>
<dbReference type="FunFam" id="2.30.29.30:FF:000024">
    <property type="entry name" value="Spectrin beta chain"/>
    <property type="match status" value="1"/>
</dbReference>
<evidence type="ECO:0000313" key="6">
    <source>
        <dbReference type="Proteomes" id="UP001190640"/>
    </source>
</evidence>
<dbReference type="SUPFAM" id="SSF46966">
    <property type="entry name" value="Spectrin repeat"/>
    <property type="match status" value="1"/>
</dbReference>
<dbReference type="KEGG" id="emc:129332900"/>
<accession>A0AA97JKX1</accession>
<dbReference type="PROSITE" id="PS50003">
    <property type="entry name" value="PH_DOMAIN"/>
    <property type="match status" value="1"/>
</dbReference>
<evidence type="ECO:0000313" key="7">
    <source>
        <dbReference type="RefSeq" id="XP_054840217.1"/>
    </source>
</evidence>
<keyword evidence="6" id="KW-1185">Reference proteome</keyword>
<dbReference type="SMART" id="SM00233">
    <property type="entry name" value="PH"/>
    <property type="match status" value="1"/>
</dbReference>
<dbReference type="GO" id="GO:0005543">
    <property type="term" value="F:phospholipid binding"/>
    <property type="evidence" value="ECO:0007669"/>
    <property type="project" value="InterPro"/>
</dbReference>
<dbReference type="Gene3D" id="1.20.58.60">
    <property type="match status" value="1"/>
</dbReference>
<evidence type="ECO:0000256" key="4">
    <source>
        <dbReference type="SAM" id="MobiDB-lite"/>
    </source>
</evidence>
<dbReference type="Proteomes" id="UP001190640">
    <property type="component" value="Chromosome 1"/>
</dbReference>
<keyword evidence="3" id="KW-0175">Coiled coil</keyword>
<reference evidence="7" key="1">
    <citation type="submission" date="2025-08" db="UniProtKB">
        <authorList>
            <consortium name="RefSeq"/>
        </authorList>
    </citation>
    <scope>IDENTIFICATION</scope>
    <source>
        <tissue evidence="7">Blood</tissue>
    </source>
</reference>
<feature type="coiled-coil region" evidence="3">
    <location>
        <begin position="148"/>
        <end position="215"/>
    </location>
</feature>
<evidence type="ECO:0000256" key="2">
    <source>
        <dbReference type="ARBA" id="ARBA00022467"/>
    </source>
</evidence>
<dbReference type="GO" id="GO:0051693">
    <property type="term" value="P:actin filament capping"/>
    <property type="evidence" value="ECO:0007669"/>
    <property type="project" value="UniProtKB-KW"/>
</dbReference>
<evidence type="ECO:0000256" key="1">
    <source>
        <dbReference type="ARBA" id="ARBA00006826"/>
    </source>
</evidence>
<gene>
    <name evidence="7" type="primary">LOC129332900</name>
</gene>
<feature type="domain" description="PH" evidence="5">
    <location>
        <begin position="1098"/>
        <end position="1207"/>
    </location>
</feature>
<feature type="region of interest" description="Disordered" evidence="4">
    <location>
        <begin position="980"/>
        <end position="1002"/>
    </location>
</feature>
<sequence length="1412" mass="155744">MEPSPEHTAAAMIQRKMERVKDKLTCVQEALRHRASDLHDSLVLTEFLQNVQLEEMLSQRNHTLAVADQLGSPESLPFLIAHGGQQLGSKDLCRPLKELQEAVEMLNDVVKEREWAMEAMTETESLDCFAQALKDGEETRLAWITSQMETLRVNAEALAQDLTQAERSFATVKSELELLELQGLLRRQQEIESDMSDLEVNLEDLERAAVQLESPYLVQEILEAWKELQNVVLENAVLAQRAVCLRQFFRDYLAIISWTEDTRAQIFSESLSSTHSLSTNQWEELENNIETKLKEFEELAAAGWHLVAEKHDLSETIKERMEELQSMLGWVIVRWRAQSSQKEPGTKNGGWKSQDGTQRVAKKHQIKVAPEVDMPDADGLPRPSVSEGSPFPLWSLQDGLASQRHGQERGEDSATVLSIADVFPVCKKSSKESVNCMPSKKDIPKETLSLKSTENSVLLVPQQGAGNLGGTVNLILSIGNKGDKKAPVERGVPTSVEEEALHKVSTYLLVKEDKDNGVACRSSAMAQLAKQMTTQAQFFPIPTTRRGTTTFHTLPKTSSSTLCLSKKGKGMIADAQWFTLQGIMGAEPSDLQPLQEKQHNSTWPPKCSRKAHCLPHRELMDNVKNPLAWATDTECDSVGKGSGCHMFVKDSKSLSTPNTLLERTNMCQHLSLGSVLSLELPKDPTALKNIHNTISIAQEGLVARREAGQASGVAQWSTNGVKIQDNDTSLQKRTVGVQPASQRGDVHHKFPRKKRGTWFEEVSCNPSYSLQKANCIAPCKEDKQSPKSQSSSSDEYLDFKQNQLSCISVLHEELNWEWDKLAAPLGTTGTINERLQAKGPTEHTTKVKEASRVKLKPSPAAHSSIVDAAPSAAKVKGPAVNAMPNKEASQSESEGSLERIPVLLHHKEFKSPTKVSVFECELGHQGGIPASSVPDSLILAPGGNTTEGPKLLGRTDICHPAHELFEEEEEELQAIWSNVEKHKRSGPGRKVDKAQSPNDSDGKIILTAADNVLVAKFKLPTSVQPLQGSEEGKGSNKGLGRKSSSSQCWASLPSCQEPPESTEVAPMGTVLNFCPGDQQKLQEDCRGVNKPLPNKVELQMMEGTLERKHLLQAGGRKANCRSWNTFHTVLMRQTLCFYQDKKDTLKQSSMVALPLNLCGAVCTLETEYTKKTNCFTLQLKDGSKYLLRALTEPLMKEWITKLQQNSGLPEVDYFQSASQAAQRTTSAASVIPGLGASHLLGLRQPLAAKSQEDMLLPGSSARLQLPYDTQDGPLESAALQGGNNQRSAAIYTTEHSPKLCSPTESPRTQDPFMCQEDDYGLVTSKRRSYSFTSATYQKISPLLVPKEPLGVGSSYSVTLYIGDPAPPILRPRCHSFMATPGGVRETLSERSQGSSPRQKNKSVFRKFFGKKD</sequence>
<dbReference type="PANTHER" id="PTHR11915">
    <property type="entry name" value="SPECTRIN/FILAMIN RELATED CYTOSKELETAL PROTEIN"/>
    <property type="match status" value="1"/>
</dbReference>
<dbReference type="Pfam" id="PF15410">
    <property type="entry name" value="PH_9"/>
    <property type="match status" value="1"/>
</dbReference>
<dbReference type="RefSeq" id="XP_054840217.1">
    <property type="nucleotide sequence ID" value="XM_054984242.1"/>
</dbReference>
<dbReference type="InterPro" id="IPR041681">
    <property type="entry name" value="PH_9"/>
</dbReference>
<dbReference type="PRINTS" id="PR00683">
    <property type="entry name" value="SPECTRINPH"/>
</dbReference>
<dbReference type="InterPro" id="IPR001605">
    <property type="entry name" value="PH_dom-spectrin-type"/>
</dbReference>
<feature type="region of interest" description="Disordered" evidence="4">
    <location>
        <begin position="1024"/>
        <end position="1045"/>
    </location>
</feature>
<feature type="region of interest" description="Disordered" evidence="4">
    <location>
        <begin position="341"/>
        <end position="394"/>
    </location>
</feature>
<evidence type="ECO:0000256" key="3">
    <source>
        <dbReference type="SAM" id="Coils"/>
    </source>
</evidence>
<dbReference type="GeneID" id="129332900"/>
<dbReference type="InterPro" id="IPR011993">
    <property type="entry name" value="PH-like_dom_sf"/>
</dbReference>
<dbReference type="InterPro" id="IPR018159">
    <property type="entry name" value="Spectrin/alpha-actinin"/>
</dbReference>
<protein>
    <submittedName>
        <fullName evidence="7">Uncharacterized protein LOC129332900</fullName>
    </submittedName>
</protein>
<dbReference type="CDD" id="cd00176">
    <property type="entry name" value="SPEC"/>
    <property type="match status" value="1"/>
</dbReference>
<comment type="similarity">
    <text evidence="1">Belongs to the spectrin family.</text>
</comment>
<keyword evidence="2" id="KW-0117">Actin capping</keyword>
<dbReference type="SUPFAM" id="SSF50729">
    <property type="entry name" value="PH domain-like"/>
    <property type="match status" value="1"/>
</dbReference>
<proteinExistence type="inferred from homology"/>
<dbReference type="InterPro" id="IPR001849">
    <property type="entry name" value="PH_domain"/>
</dbReference>
<organism evidence="6 7">
    <name type="scientific">Eublepharis macularius</name>
    <name type="common">Leopard gecko</name>
    <name type="synonym">Cyrtodactylus macularius</name>
    <dbReference type="NCBI Taxonomy" id="481883"/>
    <lineage>
        <taxon>Eukaryota</taxon>
        <taxon>Metazoa</taxon>
        <taxon>Chordata</taxon>
        <taxon>Craniata</taxon>
        <taxon>Vertebrata</taxon>
        <taxon>Euteleostomi</taxon>
        <taxon>Lepidosauria</taxon>
        <taxon>Squamata</taxon>
        <taxon>Bifurcata</taxon>
        <taxon>Gekkota</taxon>
        <taxon>Eublepharidae</taxon>
        <taxon>Eublepharinae</taxon>
        <taxon>Eublepharis</taxon>
    </lineage>
</organism>